<evidence type="ECO:0000313" key="2">
    <source>
        <dbReference type="Proteomes" id="UP000824881"/>
    </source>
</evidence>
<proteinExistence type="predicted"/>
<dbReference type="EMBL" id="WQMT02000005">
    <property type="protein sequence ID" value="KAG9223289.1"/>
    <property type="molecule type" value="Genomic_DNA"/>
</dbReference>
<sequence>MSRFAHNIDASKAQCSIDEEIAVHEAAIIELKHQRNKHSCISRLPSEVIAQIFLLLKEMESHLTVGFVAEVCRQWREIVLASPRMWSSISYLSQADRALEWLKRSKAVPLQIFFHPRPSATLPNQVAEAVMMEIGRIQEFNICLSPHNILPFLRLNEAASAPLLEQITLISDSPDFSISPETLCRDMPSLRRLELVNIRISSELSPFPNLESLKIIPLTSGIEATSLLSLLHSSPKLEEIEIRLPNLSNIYIGANALGVSAILAHIECPLDAKVTFENTDPHHGEPDLSGLVTICGRLAKTGSPPLDFVLLDGSLDGGFQLNVRGGDRTYILLRLRVEERYYPMLGLAVCSALPIKHNSTLMMEGFGEMTQTEWANAFRSWERVHTLHLVDINIGALMALMKPSSEDPPLSKLHTLYLSFCHLSRGRGSNDRSEFHIVKNLLEERKHLGIPITKVSIKDCTILKEDVDDLMELADIDWDYDDGGSPEEAYWTDSSFGSDM</sequence>
<name>A0ACB7IYG7_PLECO</name>
<keyword evidence="2" id="KW-1185">Reference proteome</keyword>
<evidence type="ECO:0000313" key="1">
    <source>
        <dbReference type="EMBL" id="KAG9223289.1"/>
    </source>
</evidence>
<accession>A0ACB7IYG7</accession>
<dbReference type="Proteomes" id="UP000824881">
    <property type="component" value="Unassembled WGS sequence"/>
</dbReference>
<reference evidence="1 2" key="1">
    <citation type="journal article" date="2021" name="Appl. Environ. Microbiol.">
        <title>Genetic linkage and physical mapping for an oyster mushroom Pleurotus cornucopiae and QTL analysis for the trait cap color.</title>
        <authorList>
            <person name="Zhang Y."/>
            <person name="Gao W."/>
            <person name="Sonnenberg A."/>
            <person name="Chen Q."/>
            <person name="Zhang J."/>
            <person name="Huang C."/>
        </authorList>
    </citation>
    <scope>NUCLEOTIDE SEQUENCE [LARGE SCALE GENOMIC DNA]</scope>
    <source>
        <strain evidence="1">CCMSSC00406</strain>
    </source>
</reference>
<gene>
    <name evidence="1" type="ORF">CCMSSC00406_0000022</name>
</gene>
<protein>
    <submittedName>
        <fullName evidence="1">Uncharacterized protein</fullName>
    </submittedName>
</protein>
<organism evidence="1 2">
    <name type="scientific">Pleurotus cornucopiae</name>
    <name type="common">Cornucopia mushroom</name>
    <dbReference type="NCBI Taxonomy" id="5321"/>
    <lineage>
        <taxon>Eukaryota</taxon>
        <taxon>Fungi</taxon>
        <taxon>Dikarya</taxon>
        <taxon>Basidiomycota</taxon>
        <taxon>Agaricomycotina</taxon>
        <taxon>Agaricomycetes</taxon>
        <taxon>Agaricomycetidae</taxon>
        <taxon>Agaricales</taxon>
        <taxon>Pleurotineae</taxon>
        <taxon>Pleurotaceae</taxon>
        <taxon>Pleurotus</taxon>
    </lineage>
</organism>
<comment type="caution">
    <text evidence="1">The sequence shown here is derived from an EMBL/GenBank/DDBJ whole genome shotgun (WGS) entry which is preliminary data.</text>
</comment>